<organism evidence="1 3">
    <name type="scientific">Rhizophagus clarus</name>
    <dbReference type="NCBI Taxonomy" id="94130"/>
    <lineage>
        <taxon>Eukaryota</taxon>
        <taxon>Fungi</taxon>
        <taxon>Fungi incertae sedis</taxon>
        <taxon>Mucoromycota</taxon>
        <taxon>Glomeromycotina</taxon>
        <taxon>Glomeromycetes</taxon>
        <taxon>Glomerales</taxon>
        <taxon>Glomeraceae</taxon>
        <taxon>Rhizophagus</taxon>
    </lineage>
</organism>
<reference evidence="2" key="2">
    <citation type="submission" date="2019-10" db="EMBL/GenBank/DDBJ databases">
        <title>Conservation and host-specific expression of non-tandemly repeated heterogenous ribosome RNA gene in arbuscular mycorrhizal fungi.</title>
        <authorList>
            <person name="Maeda T."/>
            <person name="Kobayashi Y."/>
            <person name="Nakagawa T."/>
            <person name="Ezawa T."/>
            <person name="Yamaguchi K."/>
            <person name="Bino T."/>
            <person name="Nishimoto Y."/>
            <person name="Shigenobu S."/>
            <person name="Kawaguchi M."/>
        </authorList>
    </citation>
    <scope>NUCLEOTIDE SEQUENCE</scope>
    <source>
        <strain evidence="2">HR1</strain>
    </source>
</reference>
<dbReference type="OrthoDB" id="2436719at2759"/>
<dbReference type="InterPro" id="IPR036910">
    <property type="entry name" value="HMG_box_dom_sf"/>
</dbReference>
<dbReference type="Proteomes" id="UP000247702">
    <property type="component" value="Unassembled WGS sequence"/>
</dbReference>
<name>A0A2Z6RFY8_9GLOM</name>
<evidence type="ECO:0008006" key="4">
    <source>
        <dbReference type="Google" id="ProtNLM"/>
    </source>
</evidence>
<comment type="caution">
    <text evidence="1">The sequence shown here is derived from an EMBL/GenBank/DDBJ whole genome shotgun (WGS) entry which is preliminary data.</text>
</comment>
<evidence type="ECO:0000313" key="1">
    <source>
        <dbReference type="EMBL" id="GBB91416.1"/>
    </source>
</evidence>
<dbReference type="EMBL" id="BLAL01000074">
    <property type="protein sequence ID" value="GES83816.1"/>
    <property type="molecule type" value="Genomic_DNA"/>
</dbReference>
<keyword evidence="3" id="KW-1185">Reference proteome</keyword>
<dbReference type="EMBL" id="BEXD01000968">
    <property type="protein sequence ID" value="GBB91416.1"/>
    <property type="molecule type" value="Genomic_DNA"/>
</dbReference>
<protein>
    <recommendedName>
        <fullName evidence="4">HMG box domain-containing protein</fullName>
    </recommendedName>
</protein>
<proteinExistence type="predicted"/>
<dbReference type="Proteomes" id="UP000615446">
    <property type="component" value="Unassembled WGS sequence"/>
</dbReference>
<reference evidence="1 3" key="1">
    <citation type="submission" date="2017-11" db="EMBL/GenBank/DDBJ databases">
        <title>The genome of Rhizophagus clarus HR1 reveals common genetic basis of auxotrophy among arbuscular mycorrhizal fungi.</title>
        <authorList>
            <person name="Kobayashi Y."/>
        </authorList>
    </citation>
    <scope>NUCLEOTIDE SEQUENCE [LARGE SCALE GENOMIC DNA]</scope>
    <source>
        <strain evidence="1 3">HR1</strain>
    </source>
</reference>
<dbReference type="AlphaFoldDB" id="A0A2Z6RFY8"/>
<gene>
    <name evidence="2" type="ORF">RCL2_001096700</name>
    <name evidence="1" type="ORF">RclHR1_01870011</name>
</gene>
<evidence type="ECO:0000313" key="3">
    <source>
        <dbReference type="Proteomes" id="UP000247702"/>
    </source>
</evidence>
<evidence type="ECO:0000313" key="2">
    <source>
        <dbReference type="EMBL" id="GES83816.1"/>
    </source>
</evidence>
<sequence length="136" mass="16696">MRDPPCKLNIELDSLLLNIYNNNPYTLYRRNEIIRLRSINPSVNFNVLLNKMWNNEPHEIKEFYKILAVEGNRRFKLRYQQLAIEFYSYQPHPLPYYKLPLCQLQLQLQIYQPQLQLYPQPQNEQPQQILLFYNFY</sequence>
<accession>A0A2Z6RFY8</accession>
<dbReference type="SUPFAM" id="SSF47095">
    <property type="entry name" value="HMG-box"/>
    <property type="match status" value="1"/>
</dbReference>